<evidence type="ECO:0000256" key="3">
    <source>
        <dbReference type="ARBA" id="ARBA00008054"/>
    </source>
</evidence>
<gene>
    <name evidence="20" type="ORF">P4O66_013391</name>
</gene>
<protein>
    <recommendedName>
        <fullName evidence="19">GRIP domain-containing protein</fullName>
    </recommendedName>
</protein>
<proteinExistence type="inferred from homology"/>
<dbReference type="SMART" id="SM00191">
    <property type="entry name" value="Int_alpha"/>
    <property type="match status" value="4"/>
</dbReference>
<evidence type="ECO:0000256" key="18">
    <source>
        <dbReference type="SAM" id="MobiDB-lite"/>
    </source>
</evidence>
<dbReference type="PROSITE" id="PS50913">
    <property type="entry name" value="GRIP"/>
    <property type="match status" value="1"/>
</dbReference>
<evidence type="ECO:0000313" key="21">
    <source>
        <dbReference type="Proteomes" id="UP001239994"/>
    </source>
</evidence>
<evidence type="ECO:0000256" key="12">
    <source>
        <dbReference type="ARBA" id="ARBA00023136"/>
    </source>
</evidence>
<dbReference type="SUPFAM" id="SSF47220">
    <property type="entry name" value="alpha-catenin/vinculin-like"/>
    <property type="match status" value="2"/>
</dbReference>
<dbReference type="InterPro" id="IPR036723">
    <property type="entry name" value="Alpha-catenin/vinculin-like_sf"/>
</dbReference>
<dbReference type="PROSITE" id="PS51470">
    <property type="entry name" value="FG_GAP"/>
    <property type="match status" value="3"/>
</dbReference>
<dbReference type="InterPro" id="IPR000413">
    <property type="entry name" value="Integrin_alpha"/>
</dbReference>
<dbReference type="InterPro" id="IPR048286">
    <property type="entry name" value="Integrin_alpha_Ig-like_3"/>
</dbReference>
<evidence type="ECO:0000256" key="2">
    <source>
        <dbReference type="ARBA" id="ARBA00004496"/>
    </source>
</evidence>
<keyword evidence="10" id="KW-1133">Transmembrane helix</keyword>
<evidence type="ECO:0000259" key="19">
    <source>
        <dbReference type="PROSITE" id="PS50913"/>
    </source>
</evidence>
<keyword evidence="14" id="KW-0325">Glycoprotein</keyword>
<organism evidence="20 21">
    <name type="scientific">Electrophorus voltai</name>
    <dbReference type="NCBI Taxonomy" id="2609070"/>
    <lineage>
        <taxon>Eukaryota</taxon>
        <taxon>Metazoa</taxon>
        <taxon>Chordata</taxon>
        <taxon>Craniata</taxon>
        <taxon>Vertebrata</taxon>
        <taxon>Euteleostomi</taxon>
        <taxon>Actinopterygii</taxon>
        <taxon>Neopterygii</taxon>
        <taxon>Teleostei</taxon>
        <taxon>Ostariophysi</taxon>
        <taxon>Gymnotiformes</taxon>
        <taxon>Gymnotoidei</taxon>
        <taxon>Gymnotidae</taxon>
        <taxon>Electrophorus</taxon>
    </lineage>
</organism>
<feature type="compositionally biased region" description="Gly residues" evidence="18">
    <location>
        <begin position="307"/>
        <end position="317"/>
    </location>
</feature>
<feature type="coiled-coil region" evidence="17">
    <location>
        <begin position="1607"/>
        <end position="1659"/>
    </location>
</feature>
<comment type="similarity">
    <text evidence="4">Belongs to the vinculin/alpha-catenin family.</text>
</comment>
<feature type="region of interest" description="Disordered" evidence="18">
    <location>
        <begin position="65"/>
        <end position="97"/>
    </location>
</feature>
<keyword evidence="17" id="KW-0175">Coiled coil</keyword>
<evidence type="ECO:0000256" key="13">
    <source>
        <dbReference type="ARBA" id="ARBA00023170"/>
    </source>
</evidence>
<evidence type="ECO:0000256" key="17">
    <source>
        <dbReference type="SAM" id="Coils"/>
    </source>
</evidence>
<sequence>MFSHCSLSPSPSISLPGSIVNALTDFYGVGCGQLLAGMIAEPAFLSEYTIFALDHSKRPKAAQVPTANATKGMGCSPRGSVNGDGAASPLQEESQSLAQKLQQRVSSVESLFRGSGRAEGLFRSSSRESLVFSSSWESLTPLGESEVSSNQAFDPPSDIESEAEDIPGNADALSKEHLLHRLHRVEKSLTNYRREYSELVIAYRTVQKEKDKTQAILSQSQDKALRRIGELREELQMDQQAKKHLQEEFDAALEEKDQLISVLQTQVVLMKKRLQAVPLVSSEEEVSQPAVATDMTSDPQSPEQNEAGGGGEPGGTVGIEALQKRVCRQESLLQRCREMIRTSKECSTQLSSEKEALQQQLQERLQELEKMKELHTTEKTKLITQLRDAKNLIEQLEQDKGMVIAETKRQMHETLEMKEEEIAQLRSRIQQTVALKEELQEQKEKSEKAAFEELERALGVAQRAEEARRQLQAHMEEQVKQVEQANEEERRSLQQELTRVKQEVITIMKKSADDRIAEMELLHSDALANKDKEISVQINQAVDQYREELLQAVQEKEQQASLALEAEQLQKAALQTEAEARAKELLLELESARTRILELESSFVQCSQQKVTHSDGLSEEQRKRYENEIVALKERHQQELECLKAELTETLSKQYFTTVEQLVQKHKSETEDILKDKEIQFHAHIKDMNQKTLEKLDVKHIELEAMSSELSEMQKCKEQLKEKLAAVEAASLSARQEFEMRLKEEQLKYQTEVEGIKHQKRMVLEEKDKELEEHILRARILEEDSKKVQQGVEAQLKEIEAVRSIAQSEKEALADANAHLKSLKAELEKSKSELKDLEKLLETSHNDCQQKADCLQQKTNENIELQQRVQQLMNDISEKDSSHAETCKAMQEEQNQLRKQMDDNRSSYEIRIESLKKEMDGKLKSQETKMEKVKQKSKEIQERFKKMLHEQEESAKAELDRMDKELQEKDQQLKQKILEMAQASSEGLSSAMSDLEANHKEQLRKLQDLHQHEQEGLLHSWQEKLRQLEEEMQEKHVLSLQGKVKELGNLSQLLLASKEDKEQVVQEVKNLREELAMREVTVHKLQAELREAAVKLESLSKGEDILKKQVETVEKNLNQALTERNLFQDQLSKAEEVSKERLQALSEELEDTCQKLAVLKASRCKEGEDLQRTLEEKLGHLQTKEKVFQIKIGTISKELKQHCQDAQVMLSSFSDDLCNKVEAKVIELQNRVTYNQKKLSHLKNVILTKNDKICTLEREFLQATEENQNFRRSLDQMALQLNVNSENLKALAVEKESLQKDAENNSQVLSEKVVCIEKLDEENKNISEKLNKNILHISNLEGIIEDLKTQLVTSITEKDEAISLLNQQHTEEKQSLKCQMKDVVERADKEKSLALEQVDTLRNKLTEMKKKAESKFAQNHNTIKSLQSKVEHMEREIAEKDEHLQTLTASIDNQSISKSEMDQILSEKEQMVSALTLELETCTRRIHDLEDQLELQTQGREQLVSELKQHHSIKESEKIELIQQLQQAQKQCSQRNDFVQETEEKLQALEIDIQTARRQLESQQEDFEREKTDILKAKEEALKSAEESAAKVAEFKKKAEHKIGLIRKQLNSQVEEKDQTIQDLQEQLKQRQDEREMQMKSLEENGKIMEEVINKLKEEHTNSLQILKDMYKEKLATLHKEASVNNESAAASREREEKALSRLRDLEINLKECEKQNATYQAEISCLKEELLKKATLVQELQETILSLQAQIKEKDTNSIQREACSVEQTYNILGFEPLRSVVMEENDTNMKQIDWKSEKDLLVKEYEMKLQDLNRTLEGKEAQLRAQENVQKRLETDGECLIDCSKGSENDLQKKLMEAEKEKHKIQKDYSQIQKDLRTLRKEHEKELEYLTKEMSEENEKKLKLEMEDMEMKHNSALKQLMREFNTQMALKEKELEASVKETIEKAQSVEAELMESHREEVSQLQKIIAQKDDDLNRTVQRYEQVLQNREEEMGTRVWEVQKELEELQQRSLSDPQVHLAKKTTQLSEARLKEQEYQEKVEPSHYSADPLSEPTEFEYMRKVMFEYMMGRETKTMAKVITSMLKFPPDQAQKVLEREDSRVMPWLRILVGAPQANSSFSSSVHSPGAVFKCRIHSNPERRCTEIDLGRGNKQRESCGKTCQGDRNDEWMGVSLARQDKRDGKVLACAHRWKNVYYESEHILPHGYCSVIQPSLQGKTRPLIPCYEDHKKMYGEEHGSCQAGIAGVFMEELVVMGAPGSYYWTGTVKVFNITSSTLYSLNKNDLTSQRYSYLGYAVTAGHFSSRTAIDVAAGAPQDSGDGKVYIFRIEGTSLVKIFQASGKMMGSYFGSSLCAVDLNTDGLSDLLVGAPMFSEVRDEGRVSVYLSRGNGVMEEAEILNGDNAYNAHFGESVATIGDIDDDGYQDVAIGAPKEDDYGGAVYIYHGDAKGIVNKYSMRLSGRSISPTLQMFGQSVSGNVDMDGNGYPDVTVGAFMADSVVLLRSRPVITVEVFIFLPASINISVPQCHEGPQHLNCFNVTICMRFSGKQVPGQIELLYNLTADADKRQKGLPSRVYFTNSGEQTPIVSDRFSLTISQKECHQYTTYVRKEVKDVFAAIPFDAAYSLGRLVLDGHHERELASLMPVLRWKKGERIAARNETWFEKNCLSDDCAADLRLHGKLLLSGHYIRTHLALGGVKNVSLNITISNAGDDAYDTNIYLNFSREVHYINFLQMEEKGISCALVQLDFLKCSVGFPFMRAQTKYHLSVLFDTSHLSGVNETLLFLIHARSVCFFSCCANPEHENKLHDNTLELSIPLVHEVDTAVTGVVTPSSFVYGNSIDPSHFVQLENLECNFQPLNFTFQVINNGPSKLPGSTVEIRIPNRLAGNGADMFHILDTQVAEGRGNCTWYRNPTPCTIPQEKESIFHTIFAFFTKSGRKVLDCDRPGRSCLTATCRLGSQAKEEATSIDVQMLLNTEMLKRDSSSVIQFVTRGHIQIDGRAMEVPSGLPEDISVSIDSVSTHIPTCIKNDQIIAMASPVEDGLIKTSSIEQVVAPIATHLCYLVLMSESEGEAEQFTQLETAAEAVTKACKNMTAVASRVMAGSDDDVMRMEMSPLLVSLMMSGQHVLLATQKLSIQPDIAEHKDELIEATQNVMLGVVKMSSAVPIFSSVDPNLTYTSLILKQEVGRWDVQGNHIVKVTKEMADKIYHMTQYLKRKGPIQSKDAFVTSAKDLVLSCQSIRKFVEVIADHCLDKHCTKELCIIAEQIVTITNQLTIISSVNAVTPGCKSSDEILVKNAQNLLQTVINGVRAAETACIKHNATQMIERYAWGKGEKRCAVLAKFTYTFE</sequence>
<keyword evidence="21" id="KW-1185">Reference proteome</keyword>
<dbReference type="Proteomes" id="UP001239994">
    <property type="component" value="Unassembled WGS sequence"/>
</dbReference>
<dbReference type="Pfam" id="PF01839">
    <property type="entry name" value="FG-GAP"/>
    <property type="match status" value="2"/>
</dbReference>
<dbReference type="GO" id="GO:0048193">
    <property type="term" value="P:Golgi vesicle transport"/>
    <property type="evidence" value="ECO:0007669"/>
    <property type="project" value="TreeGrafter"/>
</dbReference>
<dbReference type="InterPro" id="IPR013517">
    <property type="entry name" value="FG-GAP"/>
</dbReference>
<evidence type="ECO:0000256" key="4">
    <source>
        <dbReference type="ARBA" id="ARBA00008376"/>
    </source>
</evidence>
<dbReference type="Pfam" id="PF20805">
    <property type="entry name" value="Integrin_A_Ig_2"/>
    <property type="match status" value="1"/>
</dbReference>
<dbReference type="Gene3D" id="2.60.40.1510">
    <property type="entry name" value="ntegrin, alpha v. Chain A, domain 3"/>
    <property type="match status" value="1"/>
</dbReference>
<evidence type="ECO:0000256" key="10">
    <source>
        <dbReference type="ARBA" id="ARBA00022989"/>
    </source>
</evidence>
<feature type="domain" description="GRIP" evidence="19">
    <location>
        <begin position="2051"/>
        <end position="2098"/>
    </location>
</feature>
<dbReference type="InterPro" id="IPR013649">
    <property type="entry name" value="Integrin_alpha_Ig-like_1"/>
</dbReference>
<dbReference type="InterPro" id="IPR048285">
    <property type="entry name" value="Integrin_alpha_Ig-like_2"/>
</dbReference>
<comment type="caution">
    <text evidence="20">The sequence shown here is derived from an EMBL/GenBank/DDBJ whole genome shotgun (WGS) entry which is preliminary data.</text>
</comment>
<feature type="coiled-coil region" evidence="17">
    <location>
        <begin position="703"/>
        <end position="737"/>
    </location>
</feature>
<dbReference type="PRINTS" id="PR01185">
    <property type="entry name" value="INTEGRINA"/>
</dbReference>
<evidence type="ECO:0000256" key="5">
    <source>
        <dbReference type="ARBA" id="ARBA00022490"/>
    </source>
</evidence>
<feature type="coiled-coil region" evidence="17">
    <location>
        <begin position="542"/>
        <end position="653"/>
    </location>
</feature>
<keyword evidence="7" id="KW-0732">Signal</keyword>
<feature type="region of interest" description="Disordered" evidence="18">
    <location>
        <begin position="280"/>
        <end position="317"/>
    </location>
</feature>
<dbReference type="GO" id="GO:0005794">
    <property type="term" value="C:Golgi apparatus"/>
    <property type="evidence" value="ECO:0007669"/>
    <property type="project" value="TreeGrafter"/>
</dbReference>
<evidence type="ECO:0000313" key="20">
    <source>
        <dbReference type="EMBL" id="KAK1791376.1"/>
    </source>
</evidence>
<keyword evidence="6" id="KW-0812">Transmembrane</keyword>
<keyword evidence="5" id="KW-0963">Cytoplasm</keyword>
<evidence type="ECO:0000256" key="7">
    <source>
        <dbReference type="ARBA" id="ARBA00022729"/>
    </source>
</evidence>
<dbReference type="EMBL" id="JAROKS010000020">
    <property type="protein sequence ID" value="KAK1791376.1"/>
    <property type="molecule type" value="Genomic_DNA"/>
</dbReference>
<feature type="region of interest" description="Disordered" evidence="18">
    <location>
        <begin position="143"/>
        <end position="165"/>
    </location>
</feature>
<feature type="repeat" description="FG-GAP" evidence="15">
    <location>
        <begin position="2457"/>
        <end position="2518"/>
    </location>
</feature>
<reference evidence="20" key="1">
    <citation type="submission" date="2023-03" db="EMBL/GenBank/DDBJ databases">
        <title>Electrophorus voltai genome.</title>
        <authorList>
            <person name="Bian C."/>
        </authorList>
    </citation>
    <scope>NUCLEOTIDE SEQUENCE</scope>
    <source>
        <strain evidence="20">CB-2022</strain>
        <tissue evidence="20">Muscle</tissue>
    </source>
</reference>
<feature type="coiled-coil region" evidence="17">
    <location>
        <begin position="764"/>
        <end position="1162"/>
    </location>
</feature>
<dbReference type="Gene3D" id="2.60.40.1460">
    <property type="entry name" value="Integrin domains. Chain A, domain 2"/>
    <property type="match status" value="1"/>
</dbReference>
<dbReference type="Pfam" id="PF20806">
    <property type="entry name" value="Integrin_A_Ig_3"/>
    <property type="match status" value="1"/>
</dbReference>
<dbReference type="PANTHER" id="PTHR19327:SF0">
    <property type="entry name" value="GOLGIN SUBFAMILY A MEMBER 4"/>
    <property type="match status" value="1"/>
</dbReference>
<evidence type="ECO:0000256" key="6">
    <source>
        <dbReference type="ARBA" id="ARBA00022692"/>
    </source>
</evidence>
<evidence type="ECO:0000256" key="14">
    <source>
        <dbReference type="ARBA" id="ARBA00023180"/>
    </source>
</evidence>
<name>A0AAD8Z2Q7_9TELE</name>
<dbReference type="SUPFAM" id="SSF69318">
    <property type="entry name" value="Integrin alpha N-terminal domain"/>
    <property type="match status" value="1"/>
</dbReference>
<keyword evidence="9 16" id="KW-0130">Cell adhesion</keyword>
<keyword evidence="13 16" id="KW-0675">Receptor</keyword>
<dbReference type="Pfam" id="PF08441">
    <property type="entry name" value="Integrin_A_Ig_1"/>
    <property type="match status" value="1"/>
</dbReference>
<dbReference type="Gene3D" id="1.20.120.230">
    <property type="entry name" value="Alpha-catenin/vinculin-like"/>
    <property type="match status" value="2"/>
</dbReference>
<feature type="coiled-coil region" evidence="17">
    <location>
        <begin position="1696"/>
        <end position="1758"/>
    </location>
</feature>
<dbReference type="InterPro" id="IPR032695">
    <property type="entry name" value="Integrin_dom_sf"/>
</dbReference>
<feature type="coiled-coil region" evidence="17">
    <location>
        <begin position="347"/>
        <end position="503"/>
    </location>
</feature>
<dbReference type="Gene3D" id="2.130.10.130">
    <property type="entry name" value="Integrin alpha, N-terminal"/>
    <property type="match status" value="1"/>
</dbReference>
<dbReference type="Gene3D" id="1.10.220.60">
    <property type="entry name" value="GRIP domain"/>
    <property type="match status" value="1"/>
</dbReference>
<dbReference type="GO" id="GO:0007229">
    <property type="term" value="P:integrin-mediated signaling pathway"/>
    <property type="evidence" value="ECO:0007669"/>
    <property type="project" value="UniProtKB-KW"/>
</dbReference>
<dbReference type="SUPFAM" id="SSF101283">
    <property type="entry name" value="GRIP domain"/>
    <property type="match status" value="1"/>
</dbReference>
<dbReference type="GO" id="GO:0008305">
    <property type="term" value="C:integrin complex"/>
    <property type="evidence" value="ECO:0007669"/>
    <property type="project" value="InterPro"/>
</dbReference>
<dbReference type="Pfam" id="PF01044">
    <property type="entry name" value="Vinculin"/>
    <property type="match status" value="1"/>
</dbReference>
<keyword evidence="12" id="KW-0472">Membrane</keyword>
<comment type="similarity">
    <text evidence="3 16">Belongs to the integrin alpha chain family.</text>
</comment>
<evidence type="ECO:0000256" key="8">
    <source>
        <dbReference type="ARBA" id="ARBA00022737"/>
    </source>
</evidence>
<dbReference type="GO" id="GO:0007155">
    <property type="term" value="P:cell adhesion"/>
    <property type="evidence" value="ECO:0007669"/>
    <property type="project" value="UniProtKB-KW"/>
</dbReference>
<dbReference type="GO" id="GO:0051015">
    <property type="term" value="F:actin filament binding"/>
    <property type="evidence" value="ECO:0007669"/>
    <property type="project" value="InterPro"/>
</dbReference>
<comment type="subcellular location">
    <subcellularLocation>
        <location evidence="2">Cytoplasm</location>
    </subcellularLocation>
    <subcellularLocation>
        <location evidence="1 16">Membrane</location>
        <topology evidence="1 16">Single-pass type I membrane protein</topology>
    </subcellularLocation>
</comment>
<accession>A0AAD8Z2Q7</accession>
<feature type="coiled-coil region" evidence="17">
    <location>
        <begin position="1366"/>
        <end position="1580"/>
    </location>
</feature>
<feature type="coiled-coil region" evidence="17">
    <location>
        <begin position="228"/>
        <end position="262"/>
    </location>
</feature>
<dbReference type="SMART" id="SM00755">
    <property type="entry name" value="Grip"/>
    <property type="match status" value="1"/>
</dbReference>
<feature type="coiled-coil region" evidence="17">
    <location>
        <begin position="1804"/>
        <end position="2041"/>
    </location>
</feature>
<dbReference type="InterPro" id="IPR028994">
    <property type="entry name" value="Integrin_alpha_N"/>
</dbReference>
<evidence type="ECO:0000256" key="15">
    <source>
        <dbReference type="PROSITE-ProRule" id="PRU00803"/>
    </source>
</evidence>
<dbReference type="Pfam" id="PF01465">
    <property type="entry name" value="GRIP"/>
    <property type="match status" value="1"/>
</dbReference>
<feature type="repeat" description="FG-GAP" evidence="15">
    <location>
        <begin position="2394"/>
        <end position="2452"/>
    </location>
</feature>
<feature type="repeat" description="FG-GAP" evidence="15">
    <location>
        <begin position="2334"/>
        <end position="2393"/>
    </location>
</feature>
<keyword evidence="8" id="KW-0677">Repeat</keyword>
<evidence type="ECO:0000256" key="11">
    <source>
        <dbReference type="ARBA" id="ARBA00023037"/>
    </source>
</evidence>
<evidence type="ECO:0000256" key="9">
    <source>
        <dbReference type="ARBA" id="ARBA00022889"/>
    </source>
</evidence>
<dbReference type="Gene3D" id="2.60.40.1530">
    <property type="entry name" value="ntegrin, alpha v. Chain A, domain 4"/>
    <property type="match status" value="1"/>
</dbReference>
<dbReference type="SUPFAM" id="SSF69179">
    <property type="entry name" value="Integrin domains"/>
    <property type="match status" value="3"/>
</dbReference>
<evidence type="ECO:0000256" key="16">
    <source>
        <dbReference type="RuleBase" id="RU003762"/>
    </source>
</evidence>
<evidence type="ECO:0000256" key="1">
    <source>
        <dbReference type="ARBA" id="ARBA00004479"/>
    </source>
</evidence>
<dbReference type="PANTHER" id="PTHR19327">
    <property type="entry name" value="GOLGIN"/>
    <property type="match status" value="1"/>
</dbReference>
<dbReference type="InterPro" id="IPR006077">
    <property type="entry name" value="Vinculin/catenin"/>
</dbReference>
<dbReference type="InterPro" id="IPR013519">
    <property type="entry name" value="Int_alpha_beta-p"/>
</dbReference>
<keyword evidence="11 16" id="KW-0401">Integrin</keyword>
<dbReference type="InterPro" id="IPR000237">
    <property type="entry name" value="GRIP_dom"/>
</dbReference>
<dbReference type="GO" id="GO:0031267">
    <property type="term" value="F:small GTPase binding"/>
    <property type="evidence" value="ECO:0007669"/>
    <property type="project" value="TreeGrafter"/>
</dbReference>